<protein>
    <recommendedName>
        <fullName evidence="4">Gas vesicle protein</fullName>
    </recommendedName>
</protein>
<evidence type="ECO:0000256" key="2">
    <source>
        <dbReference type="SAM" id="MobiDB-lite"/>
    </source>
</evidence>
<evidence type="ECO:0008006" key="4">
    <source>
        <dbReference type="Google" id="ProtNLM"/>
    </source>
</evidence>
<feature type="compositionally biased region" description="Polar residues" evidence="2">
    <location>
        <begin position="81"/>
        <end position="90"/>
    </location>
</feature>
<organism evidence="3">
    <name type="scientific">Leptolyngbya sp. NK1-12</name>
    <dbReference type="NCBI Taxonomy" id="2547451"/>
    <lineage>
        <taxon>Bacteria</taxon>
        <taxon>Bacillati</taxon>
        <taxon>Cyanobacteriota</taxon>
        <taxon>Cyanophyceae</taxon>
        <taxon>Leptolyngbyales</taxon>
        <taxon>Leptolyngbyaceae</taxon>
        <taxon>Leptolyngbya group</taxon>
        <taxon>Leptolyngbya</taxon>
    </lineage>
</organism>
<keyword evidence="1" id="KW-0175">Coiled coil</keyword>
<name>A0AA96W9A8_9CYAN</name>
<dbReference type="EMBL" id="CP053586">
    <property type="protein sequence ID" value="WNZ22102.1"/>
    <property type="molecule type" value="Genomic_DNA"/>
</dbReference>
<evidence type="ECO:0000313" key="3">
    <source>
        <dbReference type="EMBL" id="WNZ22102.1"/>
    </source>
</evidence>
<accession>A0AA96W9A8</accession>
<sequence>MARKLARISAKISTMPRLKSEATTHLELYKLQIERQRLQQEMETLEQRRQQILDRLSVLDMQVAQLDKQLDKQSNKRLGKTTLNHASEQNPAAPANPFGSSEAFNTLFLEY</sequence>
<gene>
    <name evidence="3" type="ORF">HJG54_03935</name>
</gene>
<feature type="region of interest" description="Disordered" evidence="2">
    <location>
        <begin position="80"/>
        <end position="100"/>
    </location>
</feature>
<proteinExistence type="predicted"/>
<dbReference type="RefSeq" id="WP_316433485.1">
    <property type="nucleotide sequence ID" value="NZ_CP053586.1"/>
</dbReference>
<feature type="coiled-coil region" evidence="1">
    <location>
        <begin position="28"/>
        <end position="76"/>
    </location>
</feature>
<evidence type="ECO:0000256" key="1">
    <source>
        <dbReference type="SAM" id="Coils"/>
    </source>
</evidence>
<dbReference type="AlphaFoldDB" id="A0AA96W9A8"/>
<reference evidence="3" key="1">
    <citation type="submission" date="2020-05" db="EMBL/GenBank/DDBJ databases">
        <authorList>
            <person name="Zhu T."/>
            <person name="Keshari N."/>
            <person name="Lu X."/>
        </authorList>
    </citation>
    <scope>NUCLEOTIDE SEQUENCE</scope>
    <source>
        <strain evidence="3">NK1-12</strain>
    </source>
</reference>